<dbReference type="AlphaFoldDB" id="A0A4C1UWC1"/>
<gene>
    <name evidence="1" type="ORF">EVAR_27905_1</name>
</gene>
<evidence type="ECO:0000313" key="2">
    <source>
        <dbReference type="Proteomes" id="UP000299102"/>
    </source>
</evidence>
<proteinExistence type="predicted"/>
<organism evidence="1 2">
    <name type="scientific">Eumeta variegata</name>
    <name type="common">Bagworm moth</name>
    <name type="synonym">Eumeta japonica</name>
    <dbReference type="NCBI Taxonomy" id="151549"/>
    <lineage>
        <taxon>Eukaryota</taxon>
        <taxon>Metazoa</taxon>
        <taxon>Ecdysozoa</taxon>
        <taxon>Arthropoda</taxon>
        <taxon>Hexapoda</taxon>
        <taxon>Insecta</taxon>
        <taxon>Pterygota</taxon>
        <taxon>Neoptera</taxon>
        <taxon>Endopterygota</taxon>
        <taxon>Lepidoptera</taxon>
        <taxon>Glossata</taxon>
        <taxon>Ditrysia</taxon>
        <taxon>Tineoidea</taxon>
        <taxon>Psychidae</taxon>
        <taxon>Oiketicinae</taxon>
        <taxon>Eumeta</taxon>
    </lineage>
</organism>
<reference evidence="1 2" key="1">
    <citation type="journal article" date="2019" name="Commun. Biol.">
        <title>The bagworm genome reveals a unique fibroin gene that provides high tensile strength.</title>
        <authorList>
            <person name="Kono N."/>
            <person name="Nakamura H."/>
            <person name="Ohtoshi R."/>
            <person name="Tomita M."/>
            <person name="Numata K."/>
            <person name="Arakawa K."/>
        </authorList>
    </citation>
    <scope>NUCLEOTIDE SEQUENCE [LARGE SCALE GENOMIC DNA]</scope>
</reference>
<evidence type="ECO:0000313" key="1">
    <source>
        <dbReference type="EMBL" id="GBP30292.1"/>
    </source>
</evidence>
<dbReference type="EMBL" id="BGZK01000231">
    <property type="protein sequence ID" value="GBP30292.1"/>
    <property type="molecule type" value="Genomic_DNA"/>
</dbReference>
<keyword evidence="2" id="KW-1185">Reference proteome</keyword>
<accession>A0A4C1UWC1</accession>
<comment type="caution">
    <text evidence="1">The sequence shown here is derived from an EMBL/GenBank/DDBJ whole genome shotgun (WGS) entry which is preliminary data.</text>
</comment>
<name>A0A4C1UWC1_EUMVA</name>
<sequence length="151" mass="17290">MILKRVSRQNKGEKAAFVLTKTIERKTIQPAVVGCTDAEPRSYGRDSGILNDERRGWAAPQSLRSTMTSARPRVNRDDSSGICAFVYDVQKWARSFQQERESCEDDPRPGRLVTLVTEENVQKIEKFVLVYRKIKLWQIAESIEDGGRKPF</sequence>
<dbReference type="OrthoDB" id="616263at2759"/>
<protein>
    <submittedName>
        <fullName evidence="1">Uncharacterized protein</fullName>
    </submittedName>
</protein>
<dbReference type="Proteomes" id="UP000299102">
    <property type="component" value="Unassembled WGS sequence"/>
</dbReference>